<organism evidence="2 3">
    <name type="scientific">Dendrobium chrysotoxum</name>
    <name type="common">Orchid</name>
    <dbReference type="NCBI Taxonomy" id="161865"/>
    <lineage>
        <taxon>Eukaryota</taxon>
        <taxon>Viridiplantae</taxon>
        <taxon>Streptophyta</taxon>
        <taxon>Embryophyta</taxon>
        <taxon>Tracheophyta</taxon>
        <taxon>Spermatophyta</taxon>
        <taxon>Magnoliopsida</taxon>
        <taxon>Liliopsida</taxon>
        <taxon>Asparagales</taxon>
        <taxon>Orchidaceae</taxon>
        <taxon>Epidendroideae</taxon>
        <taxon>Malaxideae</taxon>
        <taxon>Dendrobiinae</taxon>
        <taxon>Dendrobium</taxon>
    </lineage>
</organism>
<dbReference type="EMBL" id="JAGFBR010000003">
    <property type="protein sequence ID" value="KAH0469113.1"/>
    <property type="molecule type" value="Genomic_DNA"/>
</dbReference>
<dbReference type="Proteomes" id="UP000775213">
    <property type="component" value="Unassembled WGS sequence"/>
</dbReference>
<dbReference type="AlphaFoldDB" id="A0AAV7HNM2"/>
<protein>
    <submittedName>
        <fullName evidence="2">Uncharacterized protein</fullName>
    </submittedName>
</protein>
<comment type="caution">
    <text evidence="2">The sequence shown here is derived from an EMBL/GenBank/DDBJ whole genome shotgun (WGS) entry which is preliminary data.</text>
</comment>
<accession>A0AAV7HNM2</accession>
<evidence type="ECO:0000313" key="3">
    <source>
        <dbReference type="Proteomes" id="UP000775213"/>
    </source>
</evidence>
<name>A0AAV7HNM2_DENCH</name>
<keyword evidence="3" id="KW-1185">Reference proteome</keyword>
<reference evidence="2 3" key="1">
    <citation type="journal article" date="2021" name="Hortic Res">
        <title>Chromosome-scale assembly of the Dendrobium chrysotoxum genome enhances the understanding of orchid evolution.</title>
        <authorList>
            <person name="Zhang Y."/>
            <person name="Zhang G.Q."/>
            <person name="Zhang D."/>
            <person name="Liu X.D."/>
            <person name="Xu X.Y."/>
            <person name="Sun W.H."/>
            <person name="Yu X."/>
            <person name="Zhu X."/>
            <person name="Wang Z.W."/>
            <person name="Zhao X."/>
            <person name="Zhong W.Y."/>
            <person name="Chen H."/>
            <person name="Yin W.L."/>
            <person name="Huang T."/>
            <person name="Niu S.C."/>
            <person name="Liu Z.J."/>
        </authorList>
    </citation>
    <scope>NUCLEOTIDE SEQUENCE [LARGE SCALE GENOMIC DNA]</scope>
    <source>
        <strain evidence="2">Lindl</strain>
    </source>
</reference>
<sequence>MLSSSSSLIKFSEPETECIHFVDANDITDNEDFFEDETEVSESDSPHDLNPDLGDQEPLNLNTSVHLTPNLLKDIPLDKVYLDDSNVISKEANLTLNTLNLNSEDPDLVVSPTELTLDNFDGSNLESEVVQLNLLPELNPDLIDPESIDLRAITKSGSIEDNNMISEERGVKGYNSTTRRDKKIDGLRQFLQVMEQIKKI</sequence>
<evidence type="ECO:0000313" key="2">
    <source>
        <dbReference type="EMBL" id="KAH0469113.1"/>
    </source>
</evidence>
<gene>
    <name evidence="2" type="ORF">IEQ34_002345</name>
</gene>
<evidence type="ECO:0000256" key="1">
    <source>
        <dbReference type="SAM" id="MobiDB-lite"/>
    </source>
</evidence>
<feature type="region of interest" description="Disordered" evidence="1">
    <location>
        <begin position="37"/>
        <end position="59"/>
    </location>
</feature>
<proteinExistence type="predicted"/>